<feature type="chain" id="PRO_5002061648" description="Secreted protein" evidence="1">
    <location>
        <begin position="20"/>
        <end position="96"/>
    </location>
</feature>
<evidence type="ECO:0000313" key="2">
    <source>
        <dbReference type="EMBL" id="KHJ94042.1"/>
    </source>
</evidence>
<reference evidence="2 3" key="1">
    <citation type="submission" date="2014-03" db="EMBL/GenBank/DDBJ databases">
        <title>Draft genome of the hookworm Oesophagostomum dentatum.</title>
        <authorList>
            <person name="Mitreva M."/>
        </authorList>
    </citation>
    <scope>NUCLEOTIDE SEQUENCE [LARGE SCALE GENOMIC DNA]</scope>
    <source>
        <strain evidence="2 3">OD-Hann</strain>
    </source>
</reference>
<protein>
    <recommendedName>
        <fullName evidence="4">Secreted protein</fullName>
    </recommendedName>
</protein>
<accession>A0A0B1TDZ0</accession>
<feature type="signal peptide" evidence="1">
    <location>
        <begin position="1"/>
        <end position="19"/>
    </location>
</feature>
<keyword evidence="3" id="KW-1185">Reference proteome</keyword>
<organism evidence="2 3">
    <name type="scientific">Oesophagostomum dentatum</name>
    <name type="common">Nodular worm</name>
    <dbReference type="NCBI Taxonomy" id="61180"/>
    <lineage>
        <taxon>Eukaryota</taxon>
        <taxon>Metazoa</taxon>
        <taxon>Ecdysozoa</taxon>
        <taxon>Nematoda</taxon>
        <taxon>Chromadorea</taxon>
        <taxon>Rhabditida</taxon>
        <taxon>Rhabditina</taxon>
        <taxon>Rhabditomorpha</taxon>
        <taxon>Strongyloidea</taxon>
        <taxon>Strongylidae</taxon>
        <taxon>Oesophagostomum</taxon>
    </lineage>
</organism>
<dbReference type="EMBL" id="KN550492">
    <property type="protein sequence ID" value="KHJ94042.1"/>
    <property type="molecule type" value="Genomic_DNA"/>
</dbReference>
<sequence length="96" mass="11032">MLHLSQLCFALFTLCRTSAEVEILVPAFLRIWNLSGSEANFTDNITKSVSFPNGKVILNAFLQIAYVQFLLHARTLHKRRRMYNLASVRPLQQLPQ</sequence>
<dbReference type="Proteomes" id="UP000053660">
    <property type="component" value="Unassembled WGS sequence"/>
</dbReference>
<dbReference type="AlphaFoldDB" id="A0A0B1TDZ0"/>
<evidence type="ECO:0008006" key="4">
    <source>
        <dbReference type="Google" id="ProtNLM"/>
    </source>
</evidence>
<proteinExistence type="predicted"/>
<keyword evidence="1" id="KW-0732">Signal</keyword>
<evidence type="ECO:0000256" key="1">
    <source>
        <dbReference type="SAM" id="SignalP"/>
    </source>
</evidence>
<evidence type="ECO:0000313" key="3">
    <source>
        <dbReference type="Proteomes" id="UP000053660"/>
    </source>
</evidence>
<name>A0A0B1TDZ0_OESDE</name>
<gene>
    <name evidence="2" type="ORF">OESDEN_06034</name>
</gene>